<accession>A0A4U0TQH7</accession>
<dbReference type="AlphaFoldDB" id="A0A4U0TQH7"/>
<keyword evidence="3" id="KW-1185">Reference proteome</keyword>
<feature type="compositionally biased region" description="Low complexity" evidence="1">
    <location>
        <begin position="327"/>
        <end position="341"/>
    </location>
</feature>
<feature type="compositionally biased region" description="Polar residues" evidence="1">
    <location>
        <begin position="274"/>
        <end position="289"/>
    </location>
</feature>
<feature type="region of interest" description="Disordered" evidence="1">
    <location>
        <begin position="269"/>
        <end position="551"/>
    </location>
</feature>
<evidence type="ECO:0000313" key="3">
    <source>
        <dbReference type="Proteomes" id="UP000308549"/>
    </source>
</evidence>
<feature type="compositionally biased region" description="Polar residues" evidence="1">
    <location>
        <begin position="305"/>
        <end position="321"/>
    </location>
</feature>
<gene>
    <name evidence="2" type="ORF">B0A50_06794</name>
</gene>
<feature type="compositionally biased region" description="Low complexity" evidence="1">
    <location>
        <begin position="78"/>
        <end position="93"/>
    </location>
</feature>
<feature type="compositionally biased region" description="Low complexity" evidence="1">
    <location>
        <begin position="151"/>
        <end position="165"/>
    </location>
</feature>
<sequence>MPESRRMPQVAQVEDCDSDDSSVKPGTRVQARRRASSVKPPNSRYTASDSGYSSHHGVAQTQHAVASSSRVKPVVHNPSSQARPPRASSVSRPTNLDRRYTLPERQPPKAAQQTTPQTSQQQIPQQLAQQYATWAAQYPDAARQHQHQLRAHAAAAQGQPAPIAANPRPQTHSTSRSSRPISIHGYAIPSATNTTRYGLPPSPASAAYHNYASAWENYRVAYQQNYGQPPAYQYTPPSAYLSPESQIQAGYPAQPPVATSPTVPAYNAAPPLQRNPSTFSARRCSTSVSGMARETSRPRMAARPQSVQHFSARQRSGTQMPGTFPGEESAVSESECSSEASHSLDSEEEYKRDKEKSRRRDSRIMPPPPVPVSRRPSIHARKTEPPIALSRSLRHKSHHTPRSDTAVEYTSSSEQFDSDRARVGRSRTESSYSGRSRRESISTNASSGRTKATSVSTGSGLQKVILEDDRGRRRTAYISPEQQSYLKHQYERRRREDQEKQETIERYQQDVGGPRQDLTVDNVKGLRRTSGSHVSRGSHKSSSFKTSRSEGIKIQAGDTVLHVYGEASVEMMPGENGGPAVIKIGSGMASSTKDSAYHGSSKGSSSRTGRRPLELPQDGYESGH</sequence>
<proteinExistence type="predicted"/>
<feature type="compositionally biased region" description="Low complexity" evidence="1">
    <location>
        <begin position="108"/>
        <end position="133"/>
    </location>
</feature>
<feature type="region of interest" description="Disordered" evidence="1">
    <location>
        <begin position="570"/>
        <end position="624"/>
    </location>
</feature>
<feature type="compositionally biased region" description="Polar residues" evidence="1">
    <location>
        <begin position="39"/>
        <end position="70"/>
    </location>
</feature>
<dbReference type="EMBL" id="NAJL01000045">
    <property type="protein sequence ID" value="TKA24324.1"/>
    <property type="molecule type" value="Genomic_DNA"/>
</dbReference>
<feature type="compositionally biased region" description="Basic and acidic residues" evidence="1">
    <location>
        <begin position="342"/>
        <end position="358"/>
    </location>
</feature>
<evidence type="ECO:0000256" key="1">
    <source>
        <dbReference type="SAM" id="MobiDB-lite"/>
    </source>
</evidence>
<evidence type="ECO:0000313" key="2">
    <source>
        <dbReference type="EMBL" id="TKA24324.1"/>
    </source>
</evidence>
<dbReference type="OrthoDB" id="3922255at2759"/>
<organism evidence="2 3">
    <name type="scientific">Salinomyces thailandicus</name>
    <dbReference type="NCBI Taxonomy" id="706561"/>
    <lineage>
        <taxon>Eukaryota</taxon>
        <taxon>Fungi</taxon>
        <taxon>Dikarya</taxon>
        <taxon>Ascomycota</taxon>
        <taxon>Pezizomycotina</taxon>
        <taxon>Dothideomycetes</taxon>
        <taxon>Dothideomycetidae</taxon>
        <taxon>Mycosphaerellales</taxon>
        <taxon>Teratosphaeriaceae</taxon>
        <taxon>Salinomyces</taxon>
    </lineage>
</organism>
<feature type="compositionally biased region" description="Basic and acidic residues" evidence="1">
    <location>
        <begin position="417"/>
        <end position="428"/>
    </location>
</feature>
<feature type="compositionally biased region" description="Polar residues" evidence="1">
    <location>
        <begin position="168"/>
        <end position="180"/>
    </location>
</feature>
<feature type="region of interest" description="Disordered" evidence="1">
    <location>
        <begin position="1"/>
        <end position="182"/>
    </location>
</feature>
<feature type="compositionally biased region" description="Low complexity" evidence="1">
    <location>
        <begin position="531"/>
        <end position="546"/>
    </location>
</feature>
<feature type="compositionally biased region" description="Polar residues" evidence="1">
    <location>
        <begin position="443"/>
        <end position="460"/>
    </location>
</feature>
<protein>
    <submittedName>
        <fullName evidence="2">Uncharacterized protein</fullName>
    </submittedName>
</protein>
<comment type="caution">
    <text evidence="2">The sequence shown here is derived from an EMBL/GenBank/DDBJ whole genome shotgun (WGS) entry which is preliminary data.</text>
</comment>
<feature type="compositionally biased region" description="Basic and acidic residues" evidence="1">
    <location>
        <begin position="493"/>
        <end position="508"/>
    </location>
</feature>
<reference evidence="2 3" key="1">
    <citation type="submission" date="2017-03" db="EMBL/GenBank/DDBJ databases">
        <title>Genomes of endolithic fungi from Antarctica.</title>
        <authorList>
            <person name="Coleine C."/>
            <person name="Masonjones S."/>
            <person name="Stajich J.E."/>
        </authorList>
    </citation>
    <scope>NUCLEOTIDE SEQUENCE [LARGE SCALE GENOMIC DNA]</scope>
    <source>
        <strain evidence="2 3">CCFEE 6315</strain>
    </source>
</reference>
<dbReference type="Proteomes" id="UP000308549">
    <property type="component" value="Unassembled WGS sequence"/>
</dbReference>
<name>A0A4U0TQH7_9PEZI</name>